<sequence>MANTFEKKPGANKSDPTGSTVSCEVAEQELLKAHWLPVSITNMVQAETNVSRFNDAASISVAQHISKMARAQCFACVAMFQSGRFNIDPEKLNEVVALSHGQPSGVALCSEDSIFVAEILLSDPSADPSRLGIRHMVGNIGKTGMTFMLSPLEPRIRPLGHDASLVSHRGYDGAHGNSFKGTSMHLSFTTWAMPLEWESTGEIDQETFLRESVVSVQDNGKWVADIDLLGIEKSCPDVISFQDCDCKSNPNGQTLSQNVVSIKSWEEFLDKPPCVGVLQTNDN</sequence>
<organism evidence="1 2">
    <name type="scientific">Podospora appendiculata</name>
    <dbReference type="NCBI Taxonomy" id="314037"/>
    <lineage>
        <taxon>Eukaryota</taxon>
        <taxon>Fungi</taxon>
        <taxon>Dikarya</taxon>
        <taxon>Ascomycota</taxon>
        <taxon>Pezizomycotina</taxon>
        <taxon>Sordariomycetes</taxon>
        <taxon>Sordariomycetidae</taxon>
        <taxon>Sordariales</taxon>
        <taxon>Podosporaceae</taxon>
        <taxon>Podospora</taxon>
    </lineage>
</organism>
<name>A0AAE0XGI7_9PEZI</name>
<reference evidence="1" key="1">
    <citation type="journal article" date="2023" name="Mol. Phylogenet. Evol.">
        <title>Genome-scale phylogeny and comparative genomics of the fungal order Sordariales.</title>
        <authorList>
            <person name="Hensen N."/>
            <person name="Bonometti L."/>
            <person name="Westerberg I."/>
            <person name="Brannstrom I.O."/>
            <person name="Guillou S."/>
            <person name="Cros-Aarteil S."/>
            <person name="Calhoun S."/>
            <person name="Haridas S."/>
            <person name="Kuo A."/>
            <person name="Mondo S."/>
            <person name="Pangilinan J."/>
            <person name="Riley R."/>
            <person name="LaButti K."/>
            <person name="Andreopoulos B."/>
            <person name="Lipzen A."/>
            <person name="Chen C."/>
            <person name="Yan M."/>
            <person name="Daum C."/>
            <person name="Ng V."/>
            <person name="Clum A."/>
            <person name="Steindorff A."/>
            <person name="Ohm R.A."/>
            <person name="Martin F."/>
            <person name="Silar P."/>
            <person name="Natvig D.O."/>
            <person name="Lalanne C."/>
            <person name="Gautier V."/>
            <person name="Ament-Velasquez S.L."/>
            <person name="Kruys A."/>
            <person name="Hutchinson M.I."/>
            <person name="Powell A.J."/>
            <person name="Barry K."/>
            <person name="Miller A.N."/>
            <person name="Grigoriev I.V."/>
            <person name="Debuchy R."/>
            <person name="Gladieux P."/>
            <person name="Hiltunen Thoren M."/>
            <person name="Johannesson H."/>
        </authorList>
    </citation>
    <scope>NUCLEOTIDE SEQUENCE</scope>
    <source>
        <strain evidence="1">CBS 314.62</strain>
    </source>
</reference>
<gene>
    <name evidence="1" type="ORF">B0T22DRAFT_504308</name>
</gene>
<proteinExistence type="predicted"/>
<reference evidence="1" key="2">
    <citation type="submission" date="2023-06" db="EMBL/GenBank/DDBJ databases">
        <authorList>
            <consortium name="Lawrence Berkeley National Laboratory"/>
            <person name="Haridas S."/>
            <person name="Hensen N."/>
            <person name="Bonometti L."/>
            <person name="Westerberg I."/>
            <person name="Brannstrom I.O."/>
            <person name="Guillou S."/>
            <person name="Cros-Aarteil S."/>
            <person name="Calhoun S."/>
            <person name="Kuo A."/>
            <person name="Mondo S."/>
            <person name="Pangilinan J."/>
            <person name="Riley R."/>
            <person name="Labutti K."/>
            <person name="Andreopoulos B."/>
            <person name="Lipzen A."/>
            <person name="Chen C."/>
            <person name="Yanf M."/>
            <person name="Daum C."/>
            <person name="Ng V."/>
            <person name="Clum A."/>
            <person name="Steindorff A."/>
            <person name="Ohm R."/>
            <person name="Martin F."/>
            <person name="Silar P."/>
            <person name="Natvig D."/>
            <person name="Lalanne C."/>
            <person name="Gautier V."/>
            <person name="Ament-Velasquez S.L."/>
            <person name="Kruys A."/>
            <person name="Hutchinson M.I."/>
            <person name="Powell A.J."/>
            <person name="Barry K."/>
            <person name="Miller A.N."/>
            <person name="Grigoriev I.V."/>
            <person name="Debuchy R."/>
            <person name="Gladieux P."/>
            <person name="Thoren M.H."/>
            <person name="Johannesson H."/>
        </authorList>
    </citation>
    <scope>NUCLEOTIDE SEQUENCE</scope>
    <source>
        <strain evidence="1">CBS 314.62</strain>
    </source>
</reference>
<evidence type="ECO:0000313" key="1">
    <source>
        <dbReference type="EMBL" id="KAK3692990.1"/>
    </source>
</evidence>
<dbReference type="Proteomes" id="UP001270362">
    <property type="component" value="Unassembled WGS sequence"/>
</dbReference>
<accession>A0AAE0XGI7</accession>
<protein>
    <submittedName>
        <fullName evidence="1">Uncharacterized protein</fullName>
    </submittedName>
</protein>
<evidence type="ECO:0000313" key="2">
    <source>
        <dbReference type="Proteomes" id="UP001270362"/>
    </source>
</evidence>
<comment type="caution">
    <text evidence="1">The sequence shown here is derived from an EMBL/GenBank/DDBJ whole genome shotgun (WGS) entry which is preliminary data.</text>
</comment>
<dbReference type="AlphaFoldDB" id="A0AAE0XGI7"/>
<keyword evidence="2" id="KW-1185">Reference proteome</keyword>
<dbReference type="EMBL" id="JAULSO010000001">
    <property type="protein sequence ID" value="KAK3692990.1"/>
    <property type="molecule type" value="Genomic_DNA"/>
</dbReference>